<feature type="binding site" evidence="16">
    <location>
        <begin position="496"/>
        <end position="500"/>
    </location>
    <ligand>
        <name>substrate</name>
    </ligand>
</feature>
<evidence type="ECO:0000313" key="23">
    <source>
        <dbReference type="Proteomes" id="UP000198287"/>
    </source>
</evidence>
<dbReference type="Proteomes" id="UP000198287">
    <property type="component" value="Unassembled WGS sequence"/>
</dbReference>
<comment type="function">
    <text evidence="14">Catalyzes the conversion of GlcNAc-6-P into GlcNAc-1-P during the synthesis of uridine diphosphate/UDP-GlcNAc, a sugar nucleotide critical to multiple glycosylation pathways including protein N- and O-glycosylation.</text>
</comment>
<keyword evidence="7 14" id="KW-0460">Magnesium</keyword>
<dbReference type="EC" id="5.4.2.3" evidence="4 14"/>
<proteinExistence type="inferred from homology"/>
<evidence type="ECO:0000256" key="11">
    <source>
        <dbReference type="ARBA" id="ARBA00031926"/>
    </source>
</evidence>
<keyword evidence="5" id="KW-0597">Phosphoprotein</keyword>
<dbReference type="InterPro" id="IPR016657">
    <property type="entry name" value="PAGM"/>
</dbReference>
<evidence type="ECO:0000256" key="13">
    <source>
        <dbReference type="ARBA" id="ARBA00059527"/>
    </source>
</evidence>
<sequence length="538" mass="57989">MSASFAKVEELSTRYPNSAGKVIGYGTAGFRDKASILDHVMFRVGILSALRSKQKNATIGVMITASHNPEDDNGVKLVDPEGEMLENAWEKIATKVANLDDSKLASAVEDVVKTTGIDLGVKGSIFVARDTRESSPRLTQAVLDGISCIDNCEVVNWDLASTPVLHYLVVCRNGNEAYGKCSKAGYYDKLSSGFLTSIGSKSAQGAYKPIITVDCANGIGAVEIREIGNKISNDLKLTLVNDGKPGILNHNCGADFVKVQQTFPENVTPAPGERFASLDGDADRLIYYYFDSNSKFKMLDGDKISLLFAEHLSELTKHANLQLKTGVVQTAYANGSSTNYAQDVLKIPVACEPTGVKHLHHAAQAFDIGVYFEANGHGTVLFSNNAIASVRDAVKSGDNKPAQELLSFMDIINSTVGDAISDLLGVEAILYSKGWSAQDWDNMYTDLPNRQLKVSVEDRNVIKTADAERKCVSPLGLQDKIDQLAGKYQNGRSFVRPSGTEDIVRVYAEANTQGNADALGKEVAAAVYELCRGVGPKP</sequence>
<evidence type="ECO:0000259" key="19">
    <source>
        <dbReference type="Pfam" id="PF02878"/>
    </source>
</evidence>
<feature type="binding site" evidence="17">
    <location>
        <position position="283"/>
    </location>
    <ligand>
        <name>Mg(2+)</name>
        <dbReference type="ChEBI" id="CHEBI:18420"/>
    </ligand>
</feature>
<feature type="domain" description="Alpha-D-phosphohexomutase C-terminal" evidence="18">
    <location>
        <begin position="472"/>
        <end position="525"/>
    </location>
</feature>
<comment type="function">
    <text evidence="13">Catalyzes the conversion of GlcNAc-6-P into GlcNAc-1-P during the synthesis of uridine diphosphate/UDP-GlcNAc, which is a biosynthetic precursor of chitin and also supplies the amino sugars for N-linked oligosaccharides of glycoproteins.</text>
</comment>
<dbReference type="InterPro" id="IPR005843">
    <property type="entry name" value="A-D-PHexomutase_C"/>
</dbReference>
<dbReference type="SUPFAM" id="SSF53738">
    <property type="entry name" value="Phosphoglucomutase, first 3 domains"/>
    <property type="match status" value="3"/>
</dbReference>
<feature type="binding site" evidence="17">
    <location>
        <position position="281"/>
    </location>
    <ligand>
        <name>Mg(2+)</name>
        <dbReference type="ChEBI" id="CHEBI:18420"/>
    </ligand>
</feature>
<dbReference type="GO" id="GO:0005975">
    <property type="term" value="P:carbohydrate metabolic process"/>
    <property type="evidence" value="ECO:0007669"/>
    <property type="project" value="InterPro"/>
</dbReference>
<evidence type="ECO:0000256" key="10">
    <source>
        <dbReference type="ARBA" id="ARBA00023316"/>
    </source>
</evidence>
<evidence type="ECO:0000256" key="7">
    <source>
        <dbReference type="ARBA" id="ARBA00022842"/>
    </source>
</evidence>
<feature type="active site" description="Phosphoserine intermediate" evidence="15">
    <location>
        <position position="66"/>
    </location>
</feature>
<dbReference type="PROSITE" id="PS00710">
    <property type="entry name" value="PGM_PMM"/>
    <property type="match status" value="1"/>
</dbReference>
<evidence type="ECO:0000313" key="22">
    <source>
        <dbReference type="EMBL" id="OXA57697.1"/>
    </source>
</evidence>
<dbReference type="STRING" id="158441.A0A226EKQ3"/>
<dbReference type="CDD" id="cd03086">
    <property type="entry name" value="PGM3"/>
    <property type="match status" value="1"/>
</dbReference>
<dbReference type="FunFam" id="3.30.310.50:FF:000003">
    <property type="entry name" value="Phosphoacetylglucosamine mutase"/>
    <property type="match status" value="1"/>
</dbReference>
<evidence type="ECO:0000256" key="4">
    <source>
        <dbReference type="ARBA" id="ARBA00012731"/>
    </source>
</evidence>
<dbReference type="FunFam" id="3.40.120.10:FF:000023">
    <property type="entry name" value="Phosphoacetylglucosamine mutase"/>
    <property type="match status" value="1"/>
</dbReference>
<evidence type="ECO:0000256" key="16">
    <source>
        <dbReference type="PIRSR" id="PIRSR016408-2"/>
    </source>
</evidence>
<dbReference type="OMA" id="WEAYATK"/>
<comment type="catalytic activity">
    <reaction evidence="1 14">
        <text>N-acetyl-alpha-D-glucosamine 1-phosphate = N-acetyl-D-glucosamine 6-phosphate</text>
        <dbReference type="Rhea" id="RHEA:23804"/>
        <dbReference type="ChEBI" id="CHEBI:57513"/>
        <dbReference type="ChEBI" id="CHEBI:57776"/>
        <dbReference type="EC" id="5.4.2.3"/>
    </reaction>
</comment>
<dbReference type="OrthoDB" id="1928at2759"/>
<accession>A0A226EKQ3</accession>
<feature type="domain" description="Phosphoacetylglucosamine mutase AMG1" evidence="21">
    <location>
        <begin position="209"/>
        <end position="285"/>
    </location>
</feature>
<keyword evidence="8 14" id="KW-0413">Isomerase</keyword>
<evidence type="ECO:0000256" key="2">
    <source>
        <dbReference type="ARBA" id="ARBA00004865"/>
    </source>
</evidence>
<evidence type="ECO:0000256" key="8">
    <source>
        <dbReference type="ARBA" id="ARBA00023235"/>
    </source>
</evidence>
<dbReference type="Gene3D" id="3.40.120.10">
    <property type="entry name" value="Alpha-D-Glucose-1,6-Bisphosphate, subunit A, domain 3"/>
    <property type="match status" value="2"/>
</dbReference>
<evidence type="ECO:0000256" key="17">
    <source>
        <dbReference type="PIRSR" id="PIRSR016408-3"/>
    </source>
</evidence>
<organism evidence="22 23">
    <name type="scientific">Folsomia candida</name>
    <name type="common">Springtail</name>
    <dbReference type="NCBI Taxonomy" id="158441"/>
    <lineage>
        <taxon>Eukaryota</taxon>
        <taxon>Metazoa</taxon>
        <taxon>Ecdysozoa</taxon>
        <taxon>Arthropoda</taxon>
        <taxon>Hexapoda</taxon>
        <taxon>Collembola</taxon>
        <taxon>Entomobryomorpha</taxon>
        <taxon>Isotomoidea</taxon>
        <taxon>Isotomidae</taxon>
        <taxon>Proisotominae</taxon>
        <taxon>Folsomia</taxon>
    </lineage>
</organism>
<comment type="cofactor">
    <cofactor evidence="14 17">
        <name>Mg(2+)</name>
        <dbReference type="ChEBI" id="CHEBI:18420"/>
    </cofactor>
    <text evidence="14 17">Binds 1 Mg(2+) ion per subunit.</text>
</comment>
<dbReference type="Pfam" id="PF02878">
    <property type="entry name" value="PGM_PMM_I"/>
    <property type="match status" value="2"/>
</dbReference>
<evidence type="ECO:0000259" key="18">
    <source>
        <dbReference type="Pfam" id="PF00408"/>
    </source>
</evidence>
<dbReference type="GO" id="GO:0006048">
    <property type="term" value="P:UDP-N-acetylglucosamine biosynthetic process"/>
    <property type="evidence" value="ECO:0007669"/>
    <property type="project" value="UniProtKB-UniRule"/>
</dbReference>
<dbReference type="InterPro" id="IPR049023">
    <property type="entry name" value="AMG1_II"/>
</dbReference>
<evidence type="ECO:0000256" key="6">
    <source>
        <dbReference type="ARBA" id="ARBA00022723"/>
    </source>
</evidence>
<dbReference type="InterPro" id="IPR049022">
    <property type="entry name" value="AMG1_III"/>
</dbReference>
<dbReference type="GO" id="GO:0071555">
    <property type="term" value="P:cell wall organization"/>
    <property type="evidence" value="ECO:0007669"/>
    <property type="project" value="UniProtKB-KW"/>
</dbReference>
<dbReference type="InterPro" id="IPR036900">
    <property type="entry name" value="A-D-PHexomutase_C_sf"/>
</dbReference>
<feature type="domain" description="Alpha-D-phosphohexomutase alpha/beta/alpha" evidence="19">
    <location>
        <begin position="104"/>
        <end position="170"/>
    </location>
</feature>
<dbReference type="UniPathway" id="UPA00113">
    <property type="reaction ID" value="UER00530"/>
</dbReference>
<evidence type="ECO:0000259" key="20">
    <source>
        <dbReference type="Pfam" id="PF21404"/>
    </source>
</evidence>
<feature type="binding site" evidence="17">
    <location>
        <position position="279"/>
    </location>
    <ligand>
        <name>Mg(2+)</name>
        <dbReference type="ChEBI" id="CHEBI:18420"/>
    </ligand>
</feature>
<comment type="similarity">
    <text evidence="3 14">Belongs to the phosphohexose mutase family.</text>
</comment>
<protein>
    <recommendedName>
        <fullName evidence="4 14">Phosphoacetylglucosamine mutase</fullName>
        <shortName evidence="14">PAGM</shortName>
        <ecNumber evidence="4 14">5.4.2.3</ecNumber>
    </recommendedName>
    <alternativeName>
        <fullName evidence="12 14">Acetylglucosamine phosphomutase</fullName>
    </alternativeName>
    <alternativeName>
        <fullName evidence="11 14">N-acetylglucosamine-phosphate mutase</fullName>
    </alternativeName>
</protein>
<dbReference type="PANTHER" id="PTHR45955:SF1">
    <property type="entry name" value="PHOSPHOACETYLGLUCOSAMINE MUTASE"/>
    <property type="match status" value="1"/>
</dbReference>
<dbReference type="InterPro" id="IPR016066">
    <property type="entry name" value="A-D-PHexomutase_CS"/>
</dbReference>
<comment type="caution">
    <text evidence="22">The sequence shown here is derived from an EMBL/GenBank/DDBJ whole genome shotgun (WGS) entry which is preliminary data.</text>
</comment>
<dbReference type="AlphaFoldDB" id="A0A226EKQ3"/>
<evidence type="ECO:0000256" key="14">
    <source>
        <dbReference type="PIRNR" id="PIRNR016408"/>
    </source>
</evidence>
<dbReference type="GO" id="GO:0004610">
    <property type="term" value="F:phosphoacetylglucosamine mutase activity"/>
    <property type="evidence" value="ECO:0007669"/>
    <property type="project" value="UniProtKB-UniRule"/>
</dbReference>
<keyword evidence="9" id="KW-0119">Carbohydrate metabolism</keyword>
<dbReference type="InterPro" id="IPR016055">
    <property type="entry name" value="A-D-PHexomutase_a/b/a-I/II/III"/>
</dbReference>
<evidence type="ECO:0000256" key="15">
    <source>
        <dbReference type="PIRSR" id="PIRSR016408-1"/>
    </source>
</evidence>
<dbReference type="SUPFAM" id="SSF55957">
    <property type="entry name" value="Phosphoglucomutase, C-terminal domain"/>
    <property type="match status" value="1"/>
</dbReference>
<evidence type="ECO:0000256" key="1">
    <source>
        <dbReference type="ARBA" id="ARBA00000558"/>
    </source>
</evidence>
<dbReference type="InterPro" id="IPR005844">
    <property type="entry name" value="A-D-PHexomutase_a/b/a-I"/>
</dbReference>
<dbReference type="GO" id="GO:0000287">
    <property type="term" value="F:magnesium ion binding"/>
    <property type="evidence" value="ECO:0007669"/>
    <property type="project" value="InterPro"/>
</dbReference>
<evidence type="ECO:0000256" key="12">
    <source>
        <dbReference type="ARBA" id="ARBA00032065"/>
    </source>
</evidence>
<dbReference type="PANTHER" id="PTHR45955">
    <property type="entry name" value="PHOSPHOACETYLGLUCOSAMINE MUTASE"/>
    <property type="match status" value="1"/>
</dbReference>
<dbReference type="FunFam" id="3.40.120.10:FF:000013">
    <property type="entry name" value="Phosphoacetylglucosamine mutase"/>
    <property type="match status" value="1"/>
</dbReference>
<feature type="binding site" evidence="16">
    <location>
        <position position="505"/>
    </location>
    <ligand>
        <name>substrate</name>
    </ligand>
</feature>
<feature type="domain" description="Alpha-D-phosphohexomutase alpha/beta/alpha" evidence="19">
    <location>
        <begin position="53"/>
        <end position="100"/>
    </location>
</feature>
<dbReference type="Pfam" id="PF21405">
    <property type="entry name" value="AMG1_II"/>
    <property type="match status" value="1"/>
</dbReference>
<comment type="pathway">
    <text evidence="2 14">Nucleotide-sugar biosynthesis; UDP-N-acetyl-alpha-D-glucosamine biosynthesis; N-acetyl-alpha-D-glucosamine 1-phosphate from alpha-D-glucosamine 6-phosphate (route I): step 2/2.</text>
</comment>
<feature type="binding site" evidence="16">
    <location>
        <begin position="373"/>
        <end position="375"/>
    </location>
    <ligand>
        <name>substrate</name>
    </ligand>
</feature>
<keyword evidence="10" id="KW-0961">Cell wall biogenesis/degradation</keyword>
<dbReference type="Gene3D" id="3.30.310.50">
    <property type="entry name" value="Alpha-D-phosphohexomutase, C-terminal domain"/>
    <property type="match status" value="1"/>
</dbReference>
<feature type="domain" description="Phosphoacetylglucosamine mutase AMG1" evidence="20">
    <location>
        <begin position="300"/>
        <end position="435"/>
    </location>
</feature>
<evidence type="ECO:0000259" key="21">
    <source>
        <dbReference type="Pfam" id="PF21405"/>
    </source>
</evidence>
<keyword evidence="23" id="KW-1185">Reference proteome</keyword>
<reference evidence="22 23" key="1">
    <citation type="submission" date="2015-12" db="EMBL/GenBank/DDBJ databases">
        <title>The genome of Folsomia candida.</title>
        <authorList>
            <person name="Faddeeva A."/>
            <person name="Derks M.F."/>
            <person name="Anvar Y."/>
            <person name="Smit S."/>
            <person name="Van Straalen N."/>
            <person name="Roelofs D."/>
        </authorList>
    </citation>
    <scope>NUCLEOTIDE SEQUENCE [LARGE SCALE GENOMIC DNA]</scope>
    <source>
        <strain evidence="22 23">VU population</strain>
        <tissue evidence="22">Whole body</tissue>
    </source>
</reference>
<dbReference type="Pfam" id="PF00408">
    <property type="entry name" value="PGM_PMM_IV"/>
    <property type="match status" value="1"/>
</dbReference>
<keyword evidence="6 14" id="KW-0479">Metal-binding</keyword>
<evidence type="ECO:0000256" key="5">
    <source>
        <dbReference type="ARBA" id="ARBA00022553"/>
    </source>
</evidence>
<gene>
    <name evidence="22" type="ORF">Fcan01_06973</name>
</gene>
<dbReference type="EMBL" id="LNIX01000003">
    <property type="protein sequence ID" value="OXA57697.1"/>
    <property type="molecule type" value="Genomic_DNA"/>
</dbReference>
<evidence type="ECO:0000256" key="9">
    <source>
        <dbReference type="ARBA" id="ARBA00023277"/>
    </source>
</evidence>
<evidence type="ECO:0000256" key="3">
    <source>
        <dbReference type="ARBA" id="ARBA00010231"/>
    </source>
</evidence>
<feature type="binding site" description="via phosphate group" evidence="17">
    <location>
        <position position="66"/>
    </location>
    <ligand>
        <name>Mg(2+)</name>
        <dbReference type="ChEBI" id="CHEBI:18420"/>
    </ligand>
</feature>
<name>A0A226EKQ3_FOLCA</name>
<dbReference type="Pfam" id="PF21404">
    <property type="entry name" value="AMG1_III"/>
    <property type="match status" value="1"/>
</dbReference>
<dbReference type="PIRSF" id="PIRSF016408">
    <property type="entry name" value="PAGM"/>
    <property type="match status" value="1"/>
</dbReference>